<dbReference type="InterPro" id="IPR013786">
    <property type="entry name" value="AcylCoA_DH/ox_N"/>
</dbReference>
<proteinExistence type="predicted"/>
<dbReference type="InterPro" id="IPR009100">
    <property type="entry name" value="AcylCoA_DH/oxidase_NM_dom_sf"/>
</dbReference>
<dbReference type="AlphaFoldDB" id="A0A916U003"/>
<evidence type="ECO:0000259" key="1">
    <source>
        <dbReference type="Pfam" id="PF02770"/>
    </source>
</evidence>
<dbReference type="SUPFAM" id="SSF56645">
    <property type="entry name" value="Acyl-CoA dehydrogenase NM domain-like"/>
    <property type="match status" value="1"/>
</dbReference>
<comment type="caution">
    <text evidence="3">The sequence shown here is derived from an EMBL/GenBank/DDBJ whole genome shotgun (WGS) entry which is preliminary data.</text>
</comment>
<dbReference type="InterPro" id="IPR037069">
    <property type="entry name" value="AcylCoA_DH/ox_N_sf"/>
</dbReference>
<dbReference type="Pfam" id="PF02771">
    <property type="entry name" value="Acyl-CoA_dh_N"/>
    <property type="match status" value="1"/>
</dbReference>
<evidence type="ECO:0000259" key="2">
    <source>
        <dbReference type="Pfam" id="PF02771"/>
    </source>
</evidence>
<name>A0A916U003_9HYPH</name>
<protein>
    <recommendedName>
        <fullName evidence="5">Acyl-CoA dehydrogenase</fullName>
    </recommendedName>
</protein>
<dbReference type="Proteomes" id="UP000637002">
    <property type="component" value="Unassembled WGS sequence"/>
</dbReference>
<evidence type="ECO:0000313" key="4">
    <source>
        <dbReference type="Proteomes" id="UP000637002"/>
    </source>
</evidence>
<dbReference type="GO" id="GO:0003995">
    <property type="term" value="F:acyl-CoA dehydrogenase activity"/>
    <property type="evidence" value="ECO:0007669"/>
    <property type="project" value="TreeGrafter"/>
</dbReference>
<dbReference type="PANTHER" id="PTHR43884">
    <property type="entry name" value="ACYL-COA DEHYDROGENASE"/>
    <property type="match status" value="1"/>
</dbReference>
<gene>
    <name evidence="3" type="ORF">GCM10010994_06570</name>
</gene>
<feature type="domain" description="Acyl-CoA dehydrogenase/oxidase N-terminal" evidence="2">
    <location>
        <begin position="15"/>
        <end position="95"/>
    </location>
</feature>
<dbReference type="Gene3D" id="1.10.540.10">
    <property type="entry name" value="Acyl-CoA dehydrogenase/oxidase, N-terminal domain"/>
    <property type="match status" value="1"/>
</dbReference>
<dbReference type="Pfam" id="PF02770">
    <property type="entry name" value="Acyl-CoA_dh_M"/>
    <property type="match status" value="1"/>
</dbReference>
<dbReference type="InterPro" id="IPR046373">
    <property type="entry name" value="Acyl-CoA_Oxase/DH_mid-dom_sf"/>
</dbReference>
<dbReference type="EMBL" id="BMGG01000001">
    <property type="protein sequence ID" value="GGC50144.1"/>
    <property type="molecule type" value="Genomic_DNA"/>
</dbReference>
<dbReference type="InterPro" id="IPR006091">
    <property type="entry name" value="Acyl-CoA_Oxase/DH_mid-dom"/>
</dbReference>
<feature type="domain" description="Acyl-CoA oxidase/dehydrogenase middle" evidence="1">
    <location>
        <begin position="100"/>
        <end position="183"/>
    </location>
</feature>
<dbReference type="GO" id="GO:0050660">
    <property type="term" value="F:flavin adenine dinucleotide binding"/>
    <property type="evidence" value="ECO:0007669"/>
    <property type="project" value="InterPro"/>
</dbReference>
<accession>A0A916U003</accession>
<dbReference type="PANTHER" id="PTHR43884:SF12">
    <property type="entry name" value="ISOVALERYL-COA DEHYDROGENASE, MITOCHONDRIAL-RELATED"/>
    <property type="match status" value="1"/>
</dbReference>
<dbReference type="Gene3D" id="2.40.110.10">
    <property type="entry name" value="Butyryl-CoA Dehydrogenase, subunit A, domain 2"/>
    <property type="match status" value="1"/>
</dbReference>
<keyword evidence="4" id="KW-1185">Reference proteome</keyword>
<organism evidence="3 4">
    <name type="scientific">Chelatococcus reniformis</name>
    <dbReference type="NCBI Taxonomy" id="1494448"/>
    <lineage>
        <taxon>Bacteria</taxon>
        <taxon>Pseudomonadati</taxon>
        <taxon>Pseudomonadota</taxon>
        <taxon>Alphaproteobacteria</taxon>
        <taxon>Hyphomicrobiales</taxon>
        <taxon>Chelatococcaceae</taxon>
        <taxon>Chelatococcus</taxon>
    </lineage>
</organism>
<evidence type="ECO:0000313" key="3">
    <source>
        <dbReference type="EMBL" id="GGC50144.1"/>
    </source>
</evidence>
<reference evidence="3" key="1">
    <citation type="journal article" date="2014" name="Int. J. Syst. Evol. Microbiol.">
        <title>Complete genome sequence of Corynebacterium casei LMG S-19264T (=DSM 44701T), isolated from a smear-ripened cheese.</title>
        <authorList>
            <consortium name="US DOE Joint Genome Institute (JGI-PGF)"/>
            <person name="Walter F."/>
            <person name="Albersmeier A."/>
            <person name="Kalinowski J."/>
            <person name="Ruckert C."/>
        </authorList>
    </citation>
    <scope>NUCLEOTIDE SEQUENCE</scope>
    <source>
        <strain evidence="3">CGMCC 1.12919</strain>
    </source>
</reference>
<evidence type="ECO:0008006" key="5">
    <source>
        <dbReference type="Google" id="ProtNLM"/>
    </source>
</evidence>
<sequence>MQAPTAAPPVHRSTAEWLTEAKARGLFRVGLPAPYGSDGGYRAIAATARDLMAESGRPGIAMSFAVRQLVGRFFIAESGTAAQKARWLPRLAAGDVPTSIAISEAGAGAHPKLLTTRAERIDGAWRLTGEKAWVTNAPVAQLIVVVAIVGEENGRKRYGAFLVPRDTPGLVIKAGADAGKHGAHCPVALEACVVPDEALLDPGGDAYAKLALPFRTLEDSIAASVQAAALRHVLEQVAPAVPAESMSELGALVGLSSLLDRGAEAAAAALDTGNGHDTAALVGVRLLAADVVERIKALPGGGADGAAVAKLLAEVEAMENVARRARLAYQERLATALVKRHQA</sequence>
<reference evidence="3" key="2">
    <citation type="submission" date="2020-09" db="EMBL/GenBank/DDBJ databases">
        <authorList>
            <person name="Sun Q."/>
            <person name="Zhou Y."/>
        </authorList>
    </citation>
    <scope>NUCLEOTIDE SEQUENCE</scope>
    <source>
        <strain evidence="3">CGMCC 1.12919</strain>
    </source>
</reference>
<dbReference type="RefSeq" id="WP_188607663.1">
    <property type="nucleotide sequence ID" value="NZ_BMGG01000001.1"/>
</dbReference>